<dbReference type="OrthoDB" id="5419922at2759"/>
<sequence length="769" mass="83185">MPRPLHFVFKYGLDFEGCDHPSDHSFDDPVGSSATPEEQAAKRRRVEIIANKYLRYGTVPIIQSASLKGPFDKGWKNPWTKDTATPEKERPRRGASKVRNHTGKQGAQQASSKVSKPSKPPKPSRDSSAVASPETARAAEPAPTFEHEGDTIDLVVGLGGNYPDRSSATEFFSARTDDLGQSNSNSKSDTNWLRRPQFKPTKSSVYANSREEASPTRIQQGFRPTDSRGELQLAPPRIMLPKSPNNGIAQASLESGAPYSSASMVITSPLRSTGRSSSTAVDRPIYGTNETLETMQYAQEREFYNSVIQDSNIQQDTNTLELAVSHSLPVSQTNNAAPSTSREEISIPSSSNGKLPVLLFKDADTTIKQGYLGAKALAHLAVSTASRPSTSLAMAGTSPAREQVHMAALRCARTPQSSTKKTTRQRASRSATKSGLWGQSQPHDQAGPPLSAPDSFAYQKVGPARSKAKNAKSRPRPVTFSSSPVAERKEAKRAKNIYDIPSEDVEPHDDTVQGAPIDEEWAEQTMGGANALDQMTEGVEQNEGEELDGSRNSYYSTQTAMRQAQLEFQQGTFTSEVPDSNLALAHMEEEISRADDDAYDYEPASPAYTPFRKFNAEFDKKHPPDADAADNALEAPMSTQELLNAASPLAFSTLKKKVPRPQGGSSLKFAVLSHEEPSEFVVVGTEAKSPTPSNEGVGLKIRNGLPFRSTASEKGSQETMALAASGAAAVREVDEESGRQVEEPTSFHDLEIAEGRVASPFARNLAGLG</sequence>
<evidence type="ECO:0000313" key="3">
    <source>
        <dbReference type="Proteomes" id="UP000240883"/>
    </source>
</evidence>
<feature type="region of interest" description="Disordered" evidence="1">
    <location>
        <begin position="70"/>
        <end position="149"/>
    </location>
</feature>
<feature type="region of interest" description="Disordered" evidence="1">
    <location>
        <begin position="22"/>
        <end position="41"/>
    </location>
</feature>
<feature type="region of interest" description="Disordered" evidence="1">
    <location>
        <begin position="173"/>
        <end position="229"/>
    </location>
</feature>
<feature type="compositionally biased region" description="Basic and acidic residues" evidence="1">
    <location>
        <begin position="736"/>
        <end position="746"/>
    </location>
</feature>
<gene>
    <name evidence="2" type="ORF">BS50DRAFT_174700</name>
</gene>
<protein>
    <recommendedName>
        <fullName evidence="4">Protamine P1</fullName>
    </recommendedName>
</protein>
<dbReference type="Proteomes" id="UP000240883">
    <property type="component" value="Unassembled WGS sequence"/>
</dbReference>
<feature type="compositionally biased region" description="Basic residues" evidence="1">
    <location>
        <begin position="466"/>
        <end position="475"/>
    </location>
</feature>
<feature type="compositionally biased region" description="Polar residues" evidence="1">
    <location>
        <begin position="179"/>
        <end position="191"/>
    </location>
</feature>
<feature type="compositionally biased region" description="Polar residues" evidence="1">
    <location>
        <begin position="428"/>
        <end position="443"/>
    </location>
</feature>
<organism evidence="2 3">
    <name type="scientific">Corynespora cassiicola Philippines</name>
    <dbReference type="NCBI Taxonomy" id="1448308"/>
    <lineage>
        <taxon>Eukaryota</taxon>
        <taxon>Fungi</taxon>
        <taxon>Dikarya</taxon>
        <taxon>Ascomycota</taxon>
        <taxon>Pezizomycotina</taxon>
        <taxon>Dothideomycetes</taxon>
        <taxon>Pleosporomycetidae</taxon>
        <taxon>Pleosporales</taxon>
        <taxon>Corynesporascaceae</taxon>
        <taxon>Corynespora</taxon>
    </lineage>
</organism>
<dbReference type="AlphaFoldDB" id="A0A2T2P5L0"/>
<dbReference type="EMBL" id="KZ678129">
    <property type="protein sequence ID" value="PSN72974.1"/>
    <property type="molecule type" value="Genomic_DNA"/>
</dbReference>
<feature type="compositionally biased region" description="Basic residues" evidence="1">
    <location>
        <begin position="93"/>
        <end position="102"/>
    </location>
</feature>
<feature type="region of interest" description="Disordered" evidence="1">
    <location>
        <begin position="410"/>
        <end position="492"/>
    </location>
</feature>
<dbReference type="STRING" id="1448308.A0A2T2P5L0"/>
<feature type="compositionally biased region" description="Low complexity" evidence="1">
    <location>
        <begin position="126"/>
        <end position="144"/>
    </location>
</feature>
<evidence type="ECO:0008006" key="4">
    <source>
        <dbReference type="Google" id="ProtNLM"/>
    </source>
</evidence>
<feature type="region of interest" description="Disordered" evidence="1">
    <location>
        <begin position="711"/>
        <end position="746"/>
    </location>
</feature>
<evidence type="ECO:0000256" key="1">
    <source>
        <dbReference type="SAM" id="MobiDB-lite"/>
    </source>
</evidence>
<feature type="region of interest" description="Disordered" evidence="1">
    <location>
        <begin position="683"/>
        <end position="702"/>
    </location>
</feature>
<reference evidence="2 3" key="1">
    <citation type="journal article" date="2018" name="Front. Microbiol.">
        <title>Genome-Wide Analysis of Corynespora cassiicola Leaf Fall Disease Putative Effectors.</title>
        <authorList>
            <person name="Lopez D."/>
            <person name="Ribeiro S."/>
            <person name="Label P."/>
            <person name="Fumanal B."/>
            <person name="Venisse J.S."/>
            <person name="Kohler A."/>
            <person name="de Oliveira R.R."/>
            <person name="Labutti K."/>
            <person name="Lipzen A."/>
            <person name="Lail K."/>
            <person name="Bauer D."/>
            <person name="Ohm R.A."/>
            <person name="Barry K.W."/>
            <person name="Spatafora J."/>
            <person name="Grigoriev I.V."/>
            <person name="Martin F.M."/>
            <person name="Pujade-Renaud V."/>
        </authorList>
    </citation>
    <scope>NUCLEOTIDE SEQUENCE [LARGE SCALE GENOMIC DNA]</scope>
    <source>
        <strain evidence="2 3">Philippines</strain>
    </source>
</reference>
<keyword evidence="3" id="KW-1185">Reference proteome</keyword>
<accession>A0A2T2P5L0</accession>
<evidence type="ECO:0000313" key="2">
    <source>
        <dbReference type="EMBL" id="PSN72974.1"/>
    </source>
</evidence>
<name>A0A2T2P5L0_CORCC</name>
<proteinExistence type="predicted"/>